<dbReference type="PANTHER" id="PTHR31282">
    <property type="entry name" value="WRKY TRANSCRIPTION FACTOR 21-RELATED"/>
    <property type="match status" value="1"/>
</dbReference>
<dbReference type="EMBL" id="JAAALK010000289">
    <property type="protein sequence ID" value="KAG8050782.1"/>
    <property type="molecule type" value="Genomic_DNA"/>
</dbReference>
<accession>A0A8J5RNK9</accession>
<dbReference type="PROSITE" id="PS50811">
    <property type="entry name" value="WRKY"/>
    <property type="match status" value="1"/>
</dbReference>
<evidence type="ECO:0000313" key="2">
    <source>
        <dbReference type="EMBL" id="KAG8050782.1"/>
    </source>
</evidence>
<dbReference type="AlphaFoldDB" id="A0A8J5RNK9"/>
<dbReference type="InterPro" id="IPR003657">
    <property type="entry name" value="WRKY_dom"/>
</dbReference>
<name>A0A8J5RNK9_ZIZPA</name>
<organism evidence="2 3">
    <name type="scientific">Zizania palustris</name>
    <name type="common">Northern wild rice</name>
    <dbReference type="NCBI Taxonomy" id="103762"/>
    <lineage>
        <taxon>Eukaryota</taxon>
        <taxon>Viridiplantae</taxon>
        <taxon>Streptophyta</taxon>
        <taxon>Embryophyta</taxon>
        <taxon>Tracheophyta</taxon>
        <taxon>Spermatophyta</taxon>
        <taxon>Magnoliopsida</taxon>
        <taxon>Liliopsida</taxon>
        <taxon>Poales</taxon>
        <taxon>Poaceae</taxon>
        <taxon>BOP clade</taxon>
        <taxon>Oryzoideae</taxon>
        <taxon>Oryzeae</taxon>
        <taxon>Zizaniinae</taxon>
        <taxon>Zizania</taxon>
    </lineage>
</organism>
<evidence type="ECO:0000313" key="3">
    <source>
        <dbReference type="Proteomes" id="UP000729402"/>
    </source>
</evidence>
<reference evidence="2" key="2">
    <citation type="submission" date="2021-02" db="EMBL/GenBank/DDBJ databases">
        <authorList>
            <person name="Kimball J.A."/>
            <person name="Haas M.W."/>
            <person name="Macchietto M."/>
            <person name="Kono T."/>
            <person name="Duquette J."/>
            <person name="Shao M."/>
        </authorList>
    </citation>
    <scope>NUCLEOTIDE SEQUENCE</scope>
    <source>
        <tissue evidence="2">Fresh leaf tissue</tissue>
    </source>
</reference>
<dbReference type="GO" id="GO:0003700">
    <property type="term" value="F:DNA-binding transcription factor activity"/>
    <property type="evidence" value="ECO:0007669"/>
    <property type="project" value="InterPro"/>
</dbReference>
<reference evidence="2" key="1">
    <citation type="journal article" date="2021" name="bioRxiv">
        <title>Whole Genome Assembly and Annotation of Northern Wild Rice, Zizania palustris L., Supports a Whole Genome Duplication in the Zizania Genus.</title>
        <authorList>
            <person name="Haas M."/>
            <person name="Kono T."/>
            <person name="Macchietto M."/>
            <person name="Millas R."/>
            <person name="McGilp L."/>
            <person name="Shao M."/>
            <person name="Duquette J."/>
            <person name="Hirsch C.N."/>
            <person name="Kimball J."/>
        </authorList>
    </citation>
    <scope>NUCLEOTIDE SEQUENCE</scope>
    <source>
        <tissue evidence="2">Fresh leaf tissue</tissue>
    </source>
</reference>
<proteinExistence type="predicted"/>
<dbReference type="InterPro" id="IPR044810">
    <property type="entry name" value="WRKY_plant"/>
</dbReference>
<evidence type="ECO:0000259" key="1">
    <source>
        <dbReference type="PROSITE" id="PS50811"/>
    </source>
</evidence>
<dbReference type="Pfam" id="PF03106">
    <property type="entry name" value="WRKY"/>
    <property type="match status" value="1"/>
</dbReference>
<feature type="domain" description="WRKY" evidence="1">
    <location>
        <begin position="115"/>
        <end position="162"/>
    </location>
</feature>
<sequence length="284" mass="32600">MNILKSFVHDDFQVVINMIEHQKVLLAELRGIVLPILPTDNGQTKLALQLLGDILNCSDKAISMLELGGNTDKLANLARGKRKGDKHIMENHNLEETKQSGIKRRKNTQDTCSIVTQEPYNDGHQWRKYGHKWISRAKHYRSYYRCANSKVQGCLATKRVQQMEDSGNGTLKLFNVNYYGQHICKGDGIANPYVVDTQHEHQNVAPINRTQCNSPTFAYDSNGVQDERFENLFVMPNMSVSEYLTDLEMERAFEVTMNSPSDSEHWMFDNLIRCDQSPLCIWGW</sequence>
<dbReference type="SMART" id="SM00774">
    <property type="entry name" value="WRKY"/>
    <property type="match status" value="1"/>
</dbReference>
<dbReference type="GO" id="GO:0043565">
    <property type="term" value="F:sequence-specific DNA binding"/>
    <property type="evidence" value="ECO:0007669"/>
    <property type="project" value="InterPro"/>
</dbReference>
<dbReference type="Proteomes" id="UP000729402">
    <property type="component" value="Unassembled WGS sequence"/>
</dbReference>
<protein>
    <recommendedName>
        <fullName evidence="1">WRKY domain-containing protein</fullName>
    </recommendedName>
</protein>
<gene>
    <name evidence="2" type="ORF">GUJ93_ZPchr0009g1828</name>
</gene>
<comment type="caution">
    <text evidence="2">The sequence shown here is derived from an EMBL/GenBank/DDBJ whole genome shotgun (WGS) entry which is preliminary data.</text>
</comment>
<keyword evidence="3" id="KW-1185">Reference proteome</keyword>
<dbReference type="OrthoDB" id="747295at2759"/>